<protein>
    <submittedName>
        <fullName evidence="2">Uncharacterized protein</fullName>
    </submittedName>
</protein>
<feature type="transmembrane region" description="Helical" evidence="1">
    <location>
        <begin position="20"/>
        <end position="37"/>
    </location>
</feature>
<sequence length="78" mass="8317">MKNSSGQPPQPPNPKPVSLIPLFFALGVILLGLWAAWVTGSWVLLAVAVAVAVLPARTYGGDVRTWARRRARGGPVNE</sequence>
<evidence type="ECO:0000313" key="3">
    <source>
        <dbReference type="Proteomes" id="UP000680588"/>
    </source>
</evidence>
<evidence type="ECO:0000256" key="1">
    <source>
        <dbReference type="SAM" id="Phobius"/>
    </source>
</evidence>
<feature type="transmembrane region" description="Helical" evidence="1">
    <location>
        <begin position="43"/>
        <end position="60"/>
    </location>
</feature>
<organism evidence="2 3">
    <name type="scientific">Arthrobacter sunyaminii</name>
    <dbReference type="NCBI Taxonomy" id="2816859"/>
    <lineage>
        <taxon>Bacteria</taxon>
        <taxon>Bacillati</taxon>
        <taxon>Actinomycetota</taxon>
        <taxon>Actinomycetes</taxon>
        <taxon>Micrococcales</taxon>
        <taxon>Micrococcaceae</taxon>
        <taxon>Arthrobacter</taxon>
    </lineage>
</organism>
<dbReference type="KEGG" id="asun:KG104_00425"/>
<keyword evidence="1" id="KW-1133">Transmembrane helix</keyword>
<dbReference type="EMBL" id="CP076456">
    <property type="protein sequence ID" value="QWQ36355.1"/>
    <property type="molecule type" value="Genomic_DNA"/>
</dbReference>
<name>A0A975S5T6_9MICC</name>
<dbReference type="Proteomes" id="UP000680588">
    <property type="component" value="Chromosome"/>
</dbReference>
<proteinExistence type="predicted"/>
<keyword evidence="3" id="KW-1185">Reference proteome</keyword>
<dbReference type="AlphaFoldDB" id="A0A975S5T6"/>
<keyword evidence="1" id="KW-0472">Membrane</keyword>
<dbReference type="RefSeq" id="WP_104053547.1">
    <property type="nucleotide sequence ID" value="NZ_CP076456.1"/>
</dbReference>
<keyword evidence="1" id="KW-0812">Transmembrane</keyword>
<accession>A0A975S5T6</accession>
<evidence type="ECO:0000313" key="2">
    <source>
        <dbReference type="EMBL" id="QWQ36355.1"/>
    </source>
</evidence>
<reference evidence="2" key="1">
    <citation type="submission" date="2021-06" db="EMBL/GenBank/DDBJ databases">
        <title>Novel species in genus Arthrobacter.</title>
        <authorList>
            <person name="Zhang G."/>
        </authorList>
    </citation>
    <scope>NUCLEOTIDE SEQUENCE</scope>
    <source>
        <strain evidence="2">Zg-ZUI122</strain>
    </source>
</reference>
<gene>
    <name evidence="2" type="ORF">KG104_00425</name>
</gene>